<dbReference type="PANTHER" id="PTHR42770">
    <property type="entry name" value="AMINO ACID TRANSPORTER-RELATED"/>
    <property type="match status" value="1"/>
</dbReference>
<proteinExistence type="predicted"/>
<comment type="subcellular location">
    <subcellularLocation>
        <location evidence="1">Membrane</location>
        <topology evidence="1">Multi-pass membrane protein</topology>
    </subcellularLocation>
</comment>
<feature type="transmembrane region" description="Helical" evidence="5">
    <location>
        <begin position="21"/>
        <end position="46"/>
    </location>
</feature>
<dbReference type="AlphaFoldDB" id="A0A0P9GYZ0"/>
<protein>
    <recommendedName>
        <fullName evidence="6">Amino acid permease/ SLC12A domain-containing protein</fullName>
    </recommendedName>
</protein>
<evidence type="ECO:0000259" key="6">
    <source>
        <dbReference type="Pfam" id="PF00324"/>
    </source>
</evidence>
<evidence type="ECO:0000313" key="7">
    <source>
        <dbReference type="EMBL" id="KPV46778.1"/>
    </source>
</evidence>
<dbReference type="Proteomes" id="UP000050515">
    <property type="component" value="Unassembled WGS sequence"/>
</dbReference>
<dbReference type="RefSeq" id="WP_169749812.1">
    <property type="nucleotide sequence ID" value="NZ_LJCQ01000185.1"/>
</dbReference>
<accession>A0A0P9GYZ0</accession>
<feature type="transmembrane region" description="Helical" evidence="5">
    <location>
        <begin position="204"/>
        <end position="226"/>
    </location>
</feature>
<evidence type="ECO:0000256" key="5">
    <source>
        <dbReference type="SAM" id="Phobius"/>
    </source>
</evidence>
<feature type="non-terminal residue" evidence="7">
    <location>
        <position position="329"/>
    </location>
</feature>
<feature type="transmembrane region" description="Helical" evidence="5">
    <location>
        <begin position="133"/>
        <end position="155"/>
    </location>
</feature>
<dbReference type="InterPro" id="IPR050367">
    <property type="entry name" value="APC_superfamily"/>
</dbReference>
<dbReference type="Pfam" id="PF00324">
    <property type="entry name" value="AA_permease"/>
    <property type="match status" value="1"/>
</dbReference>
<dbReference type="Gene3D" id="1.20.1740.10">
    <property type="entry name" value="Amino acid/polyamine transporter I"/>
    <property type="match status" value="1"/>
</dbReference>
<feature type="transmembrane region" description="Helical" evidence="5">
    <location>
        <begin position="284"/>
        <end position="304"/>
    </location>
</feature>
<feature type="transmembrane region" description="Helical" evidence="5">
    <location>
        <begin position="238"/>
        <end position="264"/>
    </location>
</feature>
<sequence length="329" mass="34598">MTLEVEQGGELKRNALSLSQLSVQGLAVIGPSITAAILITGIAGVALSATPLVFLVATVAILINVNTAIQYSKKIASSGGFFSYVSNGIGPRTGVMTGLYQLFYQINNVAFLALWNGYFIGAAYSFFTGRPVSIYIMLLIGVITLIFAVSIQYVGIKKAVGFNFVTGLIESAFLVIVSLIIILLSPSANTAYVFTPGSAGLSGVGLGMILALLSFGGYTTIVSLGEEAKSPKKNTGRAIIFTVLMAGFVFVITSYALTIGWGYSNMAAFAALPLPGFTVVNAKIGVIATVILSLIVLSANLNAINGQLVNVSRLVYRMSRDQIFPQYLG</sequence>
<feature type="transmembrane region" description="Helical" evidence="5">
    <location>
        <begin position="109"/>
        <end position="127"/>
    </location>
</feature>
<organism evidence="7 8">
    <name type="scientific">Acidiplasma aeolicum</name>
    <dbReference type="NCBI Taxonomy" id="507754"/>
    <lineage>
        <taxon>Archaea</taxon>
        <taxon>Methanobacteriati</taxon>
        <taxon>Thermoplasmatota</taxon>
        <taxon>Thermoplasmata</taxon>
        <taxon>Thermoplasmatales</taxon>
        <taxon>Ferroplasmaceae</taxon>
        <taxon>Acidiplasma</taxon>
    </lineage>
</organism>
<evidence type="ECO:0000256" key="1">
    <source>
        <dbReference type="ARBA" id="ARBA00004141"/>
    </source>
</evidence>
<feature type="domain" description="Amino acid permease/ SLC12A" evidence="6">
    <location>
        <begin position="27"/>
        <end position="328"/>
    </location>
</feature>
<evidence type="ECO:0000256" key="2">
    <source>
        <dbReference type="ARBA" id="ARBA00022692"/>
    </source>
</evidence>
<comment type="caution">
    <text evidence="7">The sequence shown here is derived from an EMBL/GenBank/DDBJ whole genome shotgun (WGS) entry which is preliminary data.</text>
</comment>
<keyword evidence="3 5" id="KW-1133">Transmembrane helix</keyword>
<name>A0A0P9GYZ0_9ARCH</name>
<gene>
    <name evidence="7" type="ORF">SE19_04025</name>
</gene>
<feature type="transmembrane region" description="Helical" evidence="5">
    <location>
        <begin position="162"/>
        <end position="184"/>
    </location>
</feature>
<evidence type="ECO:0000313" key="8">
    <source>
        <dbReference type="Proteomes" id="UP000050515"/>
    </source>
</evidence>
<dbReference type="InterPro" id="IPR004841">
    <property type="entry name" value="AA-permease/SLC12A_dom"/>
</dbReference>
<dbReference type="PANTHER" id="PTHR42770:SF11">
    <property type="entry name" value="INNER MEMBRANE TRANSPORT PROTEIN YBAT"/>
    <property type="match status" value="1"/>
</dbReference>
<keyword evidence="2 5" id="KW-0812">Transmembrane</keyword>
<dbReference type="EMBL" id="LJCQ01000185">
    <property type="protein sequence ID" value="KPV46778.1"/>
    <property type="molecule type" value="Genomic_DNA"/>
</dbReference>
<dbReference type="GO" id="GO:0055085">
    <property type="term" value="P:transmembrane transport"/>
    <property type="evidence" value="ECO:0007669"/>
    <property type="project" value="InterPro"/>
</dbReference>
<dbReference type="PIRSF" id="PIRSF006060">
    <property type="entry name" value="AA_transporter"/>
    <property type="match status" value="1"/>
</dbReference>
<dbReference type="GO" id="GO:0016020">
    <property type="term" value="C:membrane"/>
    <property type="evidence" value="ECO:0007669"/>
    <property type="project" value="UniProtKB-SubCell"/>
</dbReference>
<evidence type="ECO:0000256" key="4">
    <source>
        <dbReference type="ARBA" id="ARBA00023136"/>
    </source>
</evidence>
<keyword evidence="4 5" id="KW-0472">Membrane</keyword>
<evidence type="ECO:0000256" key="3">
    <source>
        <dbReference type="ARBA" id="ARBA00022989"/>
    </source>
</evidence>
<reference evidence="7 8" key="1">
    <citation type="submission" date="2015-09" db="EMBL/GenBank/DDBJ databases">
        <title>Draft genome sequence of Acidiplasma aeolicum DSM 18409.</title>
        <authorList>
            <person name="Hemp J."/>
        </authorList>
    </citation>
    <scope>NUCLEOTIDE SEQUENCE [LARGE SCALE GENOMIC DNA]</scope>
    <source>
        <strain evidence="7 8">V</strain>
    </source>
</reference>
<feature type="transmembrane region" description="Helical" evidence="5">
    <location>
        <begin position="52"/>
        <end position="69"/>
    </location>
</feature>